<evidence type="ECO:0008006" key="6">
    <source>
        <dbReference type="Google" id="ProtNLM"/>
    </source>
</evidence>
<dbReference type="InterPro" id="IPR001611">
    <property type="entry name" value="Leu-rich_rpt"/>
</dbReference>
<dbReference type="InterPro" id="IPR003591">
    <property type="entry name" value="Leu-rich_rpt_typical-subtyp"/>
</dbReference>
<feature type="region of interest" description="Disordered" evidence="3">
    <location>
        <begin position="908"/>
        <end position="965"/>
    </location>
</feature>
<dbReference type="Gene3D" id="3.80.10.10">
    <property type="entry name" value="Ribonuclease Inhibitor"/>
    <property type="match status" value="2"/>
</dbReference>
<name>A0A8H4ULW0_9HYPO</name>
<dbReference type="Pfam" id="PF13516">
    <property type="entry name" value="LRR_6"/>
    <property type="match status" value="2"/>
</dbReference>
<feature type="compositionally biased region" description="Low complexity" evidence="3">
    <location>
        <begin position="267"/>
        <end position="300"/>
    </location>
</feature>
<feature type="compositionally biased region" description="Polar residues" evidence="3">
    <location>
        <begin position="366"/>
        <end position="377"/>
    </location>
</feature>
<dbReference type="PANTHER" id="PTHR48051">
    <property type="match status" value="1"/>
</dbReference>
<feature type="compositionally biased region" description="Basic residues" evidence="3">
    <location>
        <begin position="933"/>
        <end position="945"/>
    </location>
</feature>
<feature type="region of interest" description="Disordered" evidence="3">
    <location>
        <begin position="1"/>
        <end position="156"/>
    </location>
</feature>
<feature type="compositionally biased region" description="Polar residues" evidence="3">
    <location>
        <begin position="321"/>
        <end position="356"/>
    </location>
</feature>
<evidence type="ECO:0000256" key="1">
    <source>
        <dbReference type="ARBA" id="ARBA00022614"/>
    </source>
</evidence>
<feature type="compositionally biased region" description="Low complexity" evidence="3">
    <location>
        <begin position="236"/>
        <end position="246"/>
    </location>
</feature>
<reference evidence="4" key="1">
    <citation type="journal article" date="2020" name="BMC Genomics">
        <title>Correction to: Identification and distribution of gene clusters required for synthesis of sphingolipid metabolism inhibitors in diverse species of the filamentous fungus Fusarium.</title>
        <authorList>
            <person name="Kim H.S."/>
            <person name="Lohmar J.M."/>
            <person name="Busman M."/>
            <person name="Brown D.W."/>
            <person name="Naumann T.A."/>
            <person name="Divon H.H."/>
            <person name="Lysoe E."/>
            <person name="Uhlig S."/>
            <person name="Proctor R.H."/>
        </authorList>
    </citation>
    <scope>NUCLEOTIDE SEQUENCE</scope>
    <source>
        <strain evidence="4">NRRL 22465</strain>
    </source>
</reference>
<evidence type="ECO:0000256" key="2">
    <source>
        <dbReference type="ARBA" id="ARBA00022737"/>
    </source>
</evidence>
<evidence type="ECO:0000256" key="3">
    <source>
        <dbReference type="SAM" id="MobiDB-lite"/>
    </source>
</evidence>
<gene>
    <name evidence="4" type="ORF">FZEAL_4597</name>
</gene>
<keyword evidence="2" id="KW-0677">Repeat</keyword>
<feature type="compositionally biased region" description="Basic and acidic residues" evidence="3">
    <location>
        <begin position="256"/>
        <end position="266"/>
    </location>
</feature>
<accession>A0A8H4ULW0</accession>
<feature type="compositionally biased region" description="Acidic residues" evidence="3">
    <location>
        <begin position="913"/>
        <end position="923"/>
    </location>
</feature>
<proteinExistence type="predicted"/>
<keyword evidence="5" id="KW-1185">Reference proteome</keyword>
<feature type="compositionally biased region" description="Polar residues" evidence="3">
    <location>
        <begin position="69"/>
        <end position="84"/>
    </location>
</feature>
<dbReference type="InterPro" id="IPR032675">
    <property type="entry name" value="LRR_dom_sf"/>
</dbReference>
<dbReference type="Pfam" id="PF13855">
    <property type="entry name" value="LRR_8"/>
    <property type="match status" value="1"/>
</dbReference>
<dbReference type="AlphaFoldDB" id="A0A8H4ULW0"/>
<protein>
    <recommendedName>
        <fullName evidence="6">Receptor-like protein kinase 5</fullName>
    </recommendedName>
</protein>
<feature type="compositionally biased region" description="Polar residues" evidence="3">
    <location>
        <begin position="99"/>
        <end position="108"/>
    </location>
</feature>
<dbReference type="InterPro" id="IPR050216">
    <property type="entry name" value="LRR_domain-containing"/>
</dbReference>
<keyword evidence="1" id="KW-0433">Leucine-rich repeat</keyword>
<dbReference type="SMART" id="SM00369">
    <property type="entry name" value="LRR_TYP"/>
    <property type="match status" value="9"/>
</dbReference>
<dbReference type="SUPFAM" id="SSF52058">
    <property type="entry name" value="L domain-like"/>
    <property type="match status" value="2"/>
</dbReference>
<feature type="region of interest" description="Disordered" evidence="3">
    <location>
        <begin position="189"/>
        <end position="399"/>
    </location>
</feature>
<feature type="compositionally biased region" description="Basic and acidic residues" evidence="3">
    <location>
        <begin position="131"/>
        <end position="140"/>
    </location>
</feature>
<comment type="caution">
    <text evidence="4">The sequence shown here is derived from an EMBL/GenBank/DDBJ whole genome shotgun (WGS) entry which is preliminary data.</text>
</comment>
<evidence type="ECO:0000313" key="5">
    <source>
        <dbReference type="Proteomes" id="UP000635477"/>
    </source>
</evidence>
<organism evidence="4 5">
    <name type="scientific">Fusarium zealandicum</name>
    <dbReference type="NCBI Taxonomy" id="1053134"/>
    <lineage>
        <taxon>Eukaryota</taxon>
        <taxon>Fungi</taxon>
        <taxon>Dikarya</taxon>
        <taxon>Ascomycota</taxon>
        <taxon>Pezizomycotina</taxon>
        <taxon>Sordariomycetes</taxon>
        <taxon>Hypocreomycetidae</taxon>
        <taxon>Hypocreales</taxon>
        <taxon>Nectriaceae</taxon>
        <taxon>Fusarium</taxon>
        <taxon>Fusarium staphyleae species complex</taxon>
    </lineage>
</organism>
<dbReference type="PANTHER" id="PTHR48051:SF27">
    <property type="entry name" value="LEUCINE-RICH REPEAT-CONTAINING PROTEIN 40"/>
    <property type="match status" value="1"/>
</dbReference>
<sequence>MEDSLQKRTSAIPRLSKLPLPRPTSGIPKPTSTLPRPTSTLRPSPSLERLGGGASAIGGELRNPRLRPSLSQNQLRTSVSSSDLRNPRLRPAVSREHLNSGNRRTSLISKPPPQPASARPISSRVPSTPRRTIERQHDTIEEQSTTPPYDPPGEAIGVEYNGHIFHRQLTLTRRPSEVFAISPLHDSAHNIFDPEQSRPPTASTDEGDPYETIKSRSRKPRPSLSERTIESLALIPSSPSVSKKSSTFFDQGGSRSRADSRPRSRADSGSSRPGSSYTSDGSARLPSRSGSRPGSSSGQPDLGFSSFRTSMNTYKPPLTTIYGTPQKSSSAAPSIKTPKSQMSASRTGLLSASKFSSFPDARSPSPAKSTMNPTKPGSKTVAARPTKPRGPVKGLFKKPSLPALEKSALHAVPSRDASGNSSNASWDGTIASIPSSASTIASNNTGLTVDPAEPGTPPSASKSSAALREQIAKAKAARRAQMKLGSEISTHHEEKSPIVPSDTGFDFGVKNDDPFNLRRGEDPKTKVLQQRASAARTTGRLNIAALHLKEIPVEVLKMYDLENIGNGSWAESVDLTRFVAADNELEELDDFIFPDTSPESFDEEQASRGNIFGGLETLDMHGNLLVGVPLGLRKLTCLTSLNLSSNRLTNNSLDTIAQVSSLRDLKLANNLFFGPLNSILSNLSELEILDVHGNNISALPHKIENMSRLRILNLSENSFESISFEGLANLPLTELNLRKNKLKGTLIEEPIDSLPQLHSLDASANQLQRLVPLGSAIHLPVLHSLSLSMNRLQGLPDMTSWTGLLTLTVDENSISGIPNSFTSLEKLRHADFSSNDIRVVPPEISRMGNLSMIRLSGNPLRDKKFLSITTDDLKEVLAGRLEPPPPYQEPSDQVGVLGVLGDAKLTSGNMHFDEDDVRSDDDFATPPQSPSRSRSHTVSSRRSRSHTLSNQSWPVKPGGILDRSKTESSSLHPVVCSKIAAEHQIRQVFLQNNLFATLPNSLSFFAETLTVLSLSHNQLVGETYLAEDLELPALRELNLESNHITGLGALTKFLHAPKLEKLDVSMNRVNALPGDLKSAFPGLNVLLAANNHIADLEPEMIAGLKIVNVSSNDISHLNPRIGLLGGSGGLEKFEVTGNRFRVPRWNVVERGTEATLRWLRGRVPVAEMASWKGEDEEPEVD</sequence>
<dbReference type="PROSITE" id="PS51450">
    <property type="entry name" value="LRR"/>
    <property type="match status" value="1"/>
</dbReference>
<feature type="compositionally biased region" description="Low complexity" evidence="3">
    <location>
        <begin position="30"/>
        <end position="47"/>
    </location>
</feature>
<reference evidence="4" key="2">
    <citation type="submission" date="2020-05" db="EMBL/GenBank/DDBJ databases">
        <authorList>
            <person name="Kim H.-S."/>
            <person name="Proctor R.H."/>
            <person name="Brown D.W."/>
        </authorList>
    </citation>
    <scope>NUCLEOTIDE SEQUENCE</scope>
    <source>
        <strain evidence="4">NRRL 22465</strain>
    </source>
</reference>
<dbReference type="Proteomes" id="UP000635477">
    <property type="component" value="Unassembled WGS sequence"/>
</dbReference>
<evidence type="ECO:0000313" key="4">
    <source>
        <dbReference type="EMBL" id="KAF4979107.1"/>
    </source>
</evidence>
<dbReference type="EMBL" id="JABEYC010000317">
    <property type="protein sequence ID" value="KAF4979107.1"/>
    <property type="molecule type" value="Genomic_DNA"/>
</dbReference>
<feature type="region of interest" description="Disordered" evidence="3">
    <location>
        <begin position="442"/>
        <end position="505"/>
    </location>
</feature>
<dbReference type="OrthoDB" id="676979at2759"/>
<dbReference type="GO" id="GO:0005737">
    <property type="term" value="C:cytoplasm"/>
    <property type="evidence" value="ECO:0007669"/>
    <property type="project" value="TreeGrafter"/>
</dbReference>
<dbReference type="SMART" id="SM00364">
    <property type="entry name" value="LRR_BAC"/>
    <property type="match status" value="5"/>
</dbReference>